<proteinExistence type="inferred from homology"/>
<evidence type="ECO:0000313" key="7">
    <source>
        <dbReference type="EMBL" id="NYS44515.1"/>
    </source>
</evidence>
<dbReference type="PANTHER" id="PTHR34584:SF1">
    <property type="entry name" value="NA(+)_H(+) ANTIPORTER SUBUNIT E1"/>
    <property type="match status" value="1"/>
</dbReference>
<evidence type="ECO:0000256" key="4">
    <source>
        <dbReference type="ARBA" id="ARBA00022692"/>
    </source>
</evidence>
<evidence type="ECO:0000313" key="8">
    <source>
        <dbReference type="Proteomes" id="UP000528918"/>
    </source>
</evidence>
<evidence type="ECO:0000256" key="1">
    <source>
        <dbReference type="ARBA" id="ARBA00004651"/>
    </source>
</evidence>
<name>A0ABX2SSE2_VREZH</name>
<evidence type="ECO:0000256" key="6">
    <source>
        <dbReference type="ARBA" id="ARBA00023136"/>
    </source>
</evidence>
<reference evidence="7 8" key="1">
    <citation type="journal article" date="2013" name="Antonie Van Leeuwenhoek">
        <title>Halomonas zhaodongensis sp. nov., a slightly halophilic bacterium isolated from saline-alkaline soils in Zhaodong, China.</title>
        <authorList>
            <person name="Jiang J."/>
            <person name="Pan Y."/>
            <person name="Meng L."/>
            <person name="Hu S."/>
            <person name="Zhang X."/>
            <person name="Hu B."/>
            <person name="Meng J."/>
            <person name="Li C."/>
            <person name="Huang H."/>
            <person name="Wang K."/>
            <person name="Su T."/>
        </authorList>
    </citation>
    <scope>NUCLEOTIDE SEQUENCE [LARGE SCALE GENOMIC DNA]</scope>
    <source>
        <strain evidence="7 8">NEAU-ST10-25</strain>
    </source>
</reference>
<keyword evidence="3" id="KW-1003">Cell membrane</keyword>
<comment type="subcellular location">
    <subcellularLocation>
        <location evidence="1">Cell membrane</location>
        <topology evidence="1">Multi-pass membrane protein</topology>
    </subcellularLocation>
</comment>
<protein>
    <submittedName>
        <fullName evidence="7">Na+/H+ antiporter subunit E</fullName>
    </submittedName>
</protein>
<gene>
    <name evidence="7" type="ORF">HZS79_06060</name>
</gene>
<dbReference type="EMBL" id="JACCDD010000002">
    <property type="protein sequence ID" value="NYS44515.1"/>
    <property type="molecule type" value="Genomic_DNA"/>
</dbReference>
<keyword evidence="5" id="KW-1133">Transmembrane helix</keyword>
<organism evidence="7 8">
    <name type="scientific">Vreelandella zhaodongensis</name>
    <name type="common">Halomonas zhaodongensis</name>
    <dbReference type="NCBI Taxonomy" id="1176240"/>
    <lineage>
        <taxon>Bacteria</taxon>
        <taxon>Pseudomonadati</taxon>
        <taxon>Pseudomonadota</taxon>
        <taxon>Gammaproteobacteria</taxon>
        <taxon>Oceanospirillales</taxon>
        <taxon>Halomonadaceae</taxon>
        <taxon>Vreelandella</taxon>
    </lineage>
</organism>
<dbReference type="RefSeq" id="WP_179927326.1">
    <property type="nucleotide sequence ID" value="NZ_JACCDD010000002.1"/>
</dbReference>
<comment type="similarity">
    <text evidence="2">Belongs to the CPA3 antiporters (TC 2.A.63) subunit E family.</text>
</comment>
<dbReference type="InterPro" id="IPR002758">
    <property type="entry name" value="Cation_antiport_E"/>
</dbReference>
<keyword evidence="6" id="KW-0472">Membrane</keyword>
<dbReference type="PANTHER" id="PTHR34584">
    <property type="entry name" value="NA(+)/H(+) ANTIPORTER SUBUNIT E1"/>
    <property type="match status" value="1"/>
</dbReference>
<keyword evidence="8" id="KW-1185">Reference proteome</keyword>
<evidence type="ECO:0000256" key="5">
    <source>
        <dbReference type="ARBA" id="ARBA00022989"/>
    </source>
</evidence>
<keyword evidence="4" id="KW-0812">Transmembrane</keyword>
<comment type="caution">
    <text evidence="7">The sequence shown here is derived from an EMBL/GenBank/DDBJ whole genome shotgun (WGS) entry which is preliminary data.</text>
</comment>
<dbReference type="Pfam" id="PF01899">
    <property type="entry name" value="MNHE"/>
    <property type="match status" value="1"/>
</dbReference>
<evidence type="ECO:0000256" key="3">
    <source>
        <dbReference type="ARBA" id="ARBA00022475"/>
    </source>
</evidence>
<dbReference type="Proteomes" id="UP000528918">
    <property type="component" value="Unassembled WGS sequence"/>
</dbReference>
<sequence length="175" mass="19959">MHLNIHGLHAVLQRWKVPPWRTLLWRTTLYSGLWWVLTEGTGSVWIGVPLALAIALCAPLNTNTWSAHLRWWKLPAFIGFMVKLSVSGAVEVAKLALSRRCDANTHTRVYYFRLLTCPSHQLLMANLVNLTPGTLTLRISDDTLYIHILHHPQIAAQLRELESRIAELYGLKHGR</sequence>
<accession>A0ABX2SSE2</accession>
<evidence type="ECO:0000256" key="2">
    <source>
        <dbReference type="ARBA" id="ARBA00006228"/>
    </source>
</evidence>